<dbReference type="Proteomes" id="UP000176846">
    <property type="component" value="Unassembled WGS sequence"/>
</dbReference>
<dbReference type="EMBL" id="MGEK01000023">
    <property type="protein sequence ID" value="OGL82144.1"/>
    <property type="molecule type" value="Genomic_DNA"/>
</dbReference>
<organism evidence="7 8">
    <name type="scientific">Candidatus Uhrbacteria bacterium RIFCSPLOWO2_01_FULL_47_25</name>
    <dbReference type="NCBI Taxonomy" id="1802402"/>
    <lineage>
        <taxon>Bacteria</taxon>
        <taxon>Candidatus Uhriibacteriota</taxon>
    </lineage>
</organism>
<dbReference type="PANTHER" id="PTHR34138:SF1">
    <property type="entry name" value="CELL SHAPE-DETERMINING PROTEIN MREC"/>
    <property type="match status" value="1"/>
</dbReference>
<dbReference type="AlphaFoldDB" id="A0A1F7UWN1"/>
<dbReference type="GO" id="GO:0005886">
    <property type="term" value="C:plasma membrane"/>
    <property type="evidence" value="ECO:0007669"/>
    <property type="project" value="TreeGrafter"/>
</dbReference>
<dbReference type="Pfam" id="PF04085">
    <property type="entry name" value="MreC"/>
    <property type="match status" value="1"/>
</dbReference>
<evidence type="ECO:0000256" key="5">
    <source>
        <dbReference type="SAM" id="Coils"/>
    </source>
</evidence>
<dbReference type="Gene3D" id="2.40.10.340">
    <property type="entry name" value="Rod shape-determining protein MreC, domain 1"/>
    <property type="match status" value="1"/>
</dbReference>
<reference evidence="7 8" key="1">
    <citation type="journal article" date="2016" name="Nat. Commun.">
        <title>Thousands of microbial genomes shed light on interconnected biogeochemical processes in an aquifer system.</title>
        <authorList>
            <person name="Anantharaman K."/>
            <person name="Brown C.T."/>
            <person name="Hug L.A."/>
            <person name="Sharon I."/>
            <person name="Castelle C.J."/>
            <person name="Probst A.J."/>
            <person name="Thomas B.C."/>
            <person name="Singh A."/>
            <person name="Wilkins M.J."/>
            <person name="Karaoz U."/>
            <person name="Brodie E.L."/>
            <person name="Williams K.H."/>
            <person name="Hubbard S.S."/>
            <person name="Banfield J.F."/>
        </authorList>
    </citation>
    <scope>NUCLEOTIDE SEQUENCE [LARGE SCALE GENOMIC DNA]</scope>
</reference>
<dbReference type="GO" id="GO:0008360">
    <property type="term" value="P:regulation of cell shape"/>
    <property type="evidence" value="ECO:0007669"/>
    <property type="project" value="UniProtKB-KW"/>
</dbReference>
<accession>A0A1F7UWN1</accession>
<dbReference type="InterPro" id="IPR007221">
    <property type="entry name" value="MreC"/>
</dbReference>
<dbReference type="InterPro" id="IPR042175">
    <property type="entry name" value="Cell/Rod_MreC_2"/>
</dbReference>
<dbReference type="PANTHER" id="PTHR34138">
    <property type="entry name" value="CELL SHAPE-DETERMINING PROTEIN MREC"/>
    <property type="match status" value="1"/>
</dbReference>
<dbReference type="PIRSF" id="PIRSF038471">
    <property type="entry name" value="MreC"/>
    <property type="match status" value="1"/>
</dbReference>
<keyword evidence="5" id="KW-0175">Coiled coil</keyword>
<sequence>MALLNRRRVIGLILLVAILLLIELTPLAQRPLAPFLRFSSRLEGGLFNFARVSRFYIEKTIIGQEASSRLSELESRLSELSLDRSYLALLQEENNNLRRLVNFQESHSRITVTTRVIGEDPKAPAQFRLAAGRRAGIKAGAAVISPEGALVGVISDVGEEISIMRLLEHRLTQVSVRILGKKQAFGFLESVGGLSLRMTQIPKDADIKPNDVVVTSFVSESVPPDLLVGTVLEGKNDPQGLWQEATIAPLVEPDTLNIVTVITAL</sequence>
<keyword evidence="3" id="KW-0133">Cell shape</keyword>
<name>A0A1F7UWN1_9BACT</name>
<dbReference type="InterPro" id="IPR055342">
    <property type="entry name" value="MreC_beta-barrel_core"/>
</dbReference>
<feature type="domain" description="Rod shape-determining protein MreC beta-barrel core" evidence="6">
    <location>
        <begin position="117"/>
        <end position="262"/>
    </location>
</feature>
<gene>
    <name evidence="7" type="ORF">A2936_01105</name>
</gene>
<dbReference type="Gene3D" id="2.40.10.350">
    <property type="entry name" value="Rod shape-determining protein MreC, domain 2"/>
    <property type="match status" value="1"/>
</dbReference>
<dbReference type="InterPro" id="IPR042177">
    <property type="entry name" value="Cell/Rod_1"/>
</dbReference>
<comment type="similarity">
    <text evidence="1">Belongs to the MreC family.</text>
</comment>
<evidence type="ECO:0000259" key="6">
    <source>
        <dbReference type="Pfam" id="PF04085"/>
    </source>
</evidence>
<feature type="coiled-coil region" evidence="5">
    <location>
        <begin position="63"/>
        <end position="107"/>
    </location>
</feature>
<evidence type="ECO:0000313" key="7">
    <source>
        <dbReference type="EMBL" id="OGL82144.1"/>
    </source>
</evidence>
<evidence type="ECO:0000313" key="8">
    <source>
        <dbReference type="Proteomes" id="UP000176846"/>
    </source>
</evidence>
<evidence type="ECO:0000256" key="3">
    <source>
        <dbReference type="ARBA" id="ARBA00022960"/>
    </source>
</evidence>
<protein>
    <recommendedName>
        <fullName evidence="2">Cell shape-determining protein MreC</fullName>
    </recommendedName>
    <alternativeName>
        <fullName evidence="4">Cell shape protein MreC</fullName>
    </alternativeName>
</protein>
<evidence type="ECO:0000256" key="4">
    <source>
        <dbReference type="ARBA" id="ARBA00032089"/>
    </source>
</evidence>
<evidence type="ECO:0000256" key="1">
    <source>
        <dbReference type="ARBA" id="ARBA00009369"/>
    </source>
</evidence>
<proteinExistence type="inferred from homology"/>
<comment type="caution">
    <text evidence="7">The sequence shown here is derived from an EMBL/GenBank/DDBJ whole genome shotgun (WGS) entry which is preliminary data.</text>
</comment>
<evidence type="ECO:0000256" key="2">
    <source>
        <dbReference type="ARBA" id="ARBA00013855"/>
    </source>
</evidence>